<name>E0IBR7_9BACL</name>
<proteinExistence type="predicted"/>
<evidence type="ECO:0000313" key="2">
    <source>
        <dbReference type="EMBL" id="EFM10147.1"/>
    </source>
</evidence>
<dbReference type="STRING" id="717606.PaecuDRAFT_3106"/>
<gene>
    <name evidence="2" type="ORF">PaecuDRAFT_3106</name>
</gene>
<keyword evidence="1" id="KW-0175">Coiled coil</keyword>
<dbReference type="AlphaFoldDB" id="E0IBR7"/>
<dbReference type="EMBL" id="AEDD01000008">
    <property type="protein sequence ID" value="EFM10147.1"/>
    <property type="molecule type" value="Genomic_DNA"/>
</dbReference>
<feature type="coiled-coil region" evidence="1">
    <location>
        <begin position="111"/>
        <end position="199"/>
    </location>
</feature>
<evidence type="ECO:0000313" key="3">
    <source>
        <dbReference type="Proteomes" id="UP000005387"/>
    </source>
</evidence>
<dbReference type="RefSeq" id="WP_006039094.1">
    <property type="nucleotide sequence ID" value="NZ_AEDD01000008.1"/>
</dbReference>
<evidence type="ECO:0008006" key="4">
    <source>
        <dbReference type="Google" id="ProtNLM"/>
    </source>
</evidence>
<dbReference type="InterPro" id="IPR021451">
    <property type="entry name" value="DUF3102"/>
</dbReference>
<dbReference type="Pfam" id="PF11300">
    <property type="entry name" value="DUF3102"/>
    <property type="match status" value="1"/>
</dbReference>
<dbReference type="Proteomes" id="UP000005387">
    <property type="component" value="Unassembled WGS sequence"/>
</dbReference>
<reference evidence="2 3" key="1">
    <citation type="submission" date="2010-07" db="EMBL/GenBank/DDBJ databases">
        <title>The draft genome of Paenibacillus curdlanolyticus YK9.</title>
        <authorList>
            <consortium name="US DOE Joint Genome Institute (JGI-PGF)"/>
            <person name="Lucas S."/>
            <person name="Copeland A."/>
            <person name="Lapidus A."/>
            <person name="Cheng J.-F."/>
            <person name="Bruce D."/>
            <person name="Goodwin L."/>
            <person name="Pitluck S."/>
            <person name="Land M.L."/>
            <person name="Hauser L."/>
            <person name="Chang Y.-J."/>
            <person name="Jeffries C."/>
            <person name="Anderson I.J."/>
            <person name="Johnson E."/>
            <person name="Loganathan U."/>
            <person name="Mulhopadhyay B."/>
            <person name="Kyrpides N."/>
            <person name="Woyke T.J."/>
        </authorList>
    </citation>
    <scope>NUCLEOTIDE SEQUENCE [LARGE SCALE GENOMIC DNA]</scope>
    <source>
        <strain evidence="2 3">YK9</strain>
    </source>
</reference>
<dbReference type="eggNOG" id="COG2433">
    <property type="taxonomic scope" value="Bacteria"/>
</dbReference>
<protein>
    <recommendedName>
        <fullName evidence="4">DUF3102 domain-containing protein</fullName>
    </recommendedName>
</protein>
<evidence type="ECO:0000256" key="1">
    <source>
        <dbReference type="SAM" id="Coils"/>
    </source>
</evidence>
<keyword evidence="3" id="KW-1185">Reference proteome</keyword>
<organism evidence="2 3">
    <name type="scientific">Paenibacillus curdlanolyticus YK9</name>
    <dbReference type="NCBI Taxonomy" id="717606"/>
    <lineage>
        <taxon>Bacteria</taxon>
        <taxon>Bacillati</taxon>
        <taxon>Bacillota</taxon>
        <taxon>Bacilli</taxon>
        <taxon>Bacillales</taxon>
        <taxon>Paenibacillaceae</taxon>
        <taxon>Paenibacillus</taxon>
    </lineage>
</organism>
<dbReference type="OrthoDB" id="1690026at2"/>
<accession>E0IBR7</accession>
<sequence length="288" mass="32073">MTQIIDRTPQLIAAEIRSIDSQTREIVLRGAIEIGKRLNEAKALVNHGEWGVWLSENVSYSQSTANNFMKVAVEYGSNFQAVENLSYTQAVALLAVPSEEREQFAEDINAVELSTRELQAAVKARQDAEKQAKKLESELKKAQKQAETERKERELLQERVSQLNIELAEAKIAGDTETAQRVQDELFEAQQAVKRLEDELKAKPIETTAIVEKIPPEVEAELAELRKKVAQPSSAATIKFKLQFDAIVEGFKGLLATLGEIEAGEPEQREKYIGAARGLVGKMSAHFE</sequence>